<dbReference type="GO" id="GO:0004806">
    <property type="term" value="F:triacylglycerol lipase activity"/>
    <property type="evidence" value="ECO:0007669"/>
    <property type="project" value="UniProtKB-UniRule"/>
</dbReference>
<keyword evidence="1" id="KW-0378">Hydrolase</keyword>
<dbReference type="OMA" id="WITGSAN"/>
<evidence type="ECO:0008006" key="5">
    <source>
        <dbReference type="Google" id="ProtNLM"/>
    </source>
</evidence>
<evidence type="ECO:0000256" key="1">
    <source>
        <dbReference type="ARBA" id="ARBA00022801"/>
    </source>
</evidence>
<dbReference type="PANTHER" id="PTHR34853">
    <property type="match status" value="1"/>
</dbReference>
<dbReference type="InterPro" id="IPR005152">
    <property type="entry name" value="Lipase_secreted"/>
</dbReference>
<organism evidence="3">
    <name type="scientific">Absidia glauca</name>
    <name type="common">Pin mould</name>
    <dbReference type="NCBI Taxonomy" id="4829"/>
    <lineage>
        <taxon>Eukaryota</taxon>
        <taxon>Fungi</taxon>
        <taxon>Fungi incertae sedis</taxon>
        <taxon>Mucoromycota</taxon>
        <taxon>Mucoromycotina</taxon>
        <taxon>Mucoromycetes</taxon>
        <taxon>Mucorales</taxon>
        <taxon>Cunninghamellaceae</taxon>
        <taxon>Absidia</taxon>
    </lineage>
</organism>
<evidence type="ECO:0000256" key="2">
    <source>
        <dbReference type="PIRNR" id="PIRNR029171"/>
    </source>
</evidence>
<dbReference type="Gene3D" id="3.40.50.1820">
    <property type="entry name" value="alpha/beta hydrolase"/>
    <property type="match status" value="2"/>
</dbReference>
<gene>
    <name evidence="3" type="primary">ABSGL_13177.1 scaffold 13659</name>
</gene>
<keyword evidence="4" id="KW-1185">Reference proteome</keyword>
<reference evidence="3" key="1">
    <citation type="submission" date="2016-04" db="EMBL/GenBank/DDBJ databases">
        <authorList>
            <person name="Evans L.H."/>
            <person name="Alamgir A."/>
            <person name="Owens N."/>
            <person name="Weber N.D."/>
            <person name="Virtaneva K."/>
            <person name="Barbian K."/>
            <person name="Babar A."/>
            <person name="Rosenke K."/>
        </authorList>
    </citation>
    <scope>NUCLEOTIDE SEQUENCE [LARGE SCALE GENOMIC DNA]</scope>
    <source>
        <strain evidence="3">CBS 101.48</strain>
    </source>
</reference>
<dbReference type="PIRSF" id="PIRSF029171">
    <property type="entry name" value="Esterase_LipA"/>
    <property type="match status" value="1"/>
</dbReference>
<dbReference type="OrthoDB" id="2373480at2759"/>
<dbReference type="Proteomes" id="UP000078561">
    <property type="component" value="Unassembled WGS sequence"/>
</dbReference>
<name>A0A168RXR4_ABSGL</name>
<dbReference type="EMBL" id="LT554760">
    <property type="protein sequence ID" value="SAM07534.1"/>
    <property type="molecule type" value="Genomic_DNA"/>
</dbReference>
<dbReference type="AlphaFoldDB" id="A0A168RXR4"/>
<dbReference type="Pfam" id="PF03583">
    <property type="entry name" value="LIP"/>
    <property type="match status" value="1"/>
</dbReference>
<accession>A0A168RXR4</accession>
<protein>
    <recommendedName>
        <fullName evidence="5">Triacylglycerol lipase</fullName>
    </recommendedName>
</protein>
<sequence length="460" mass="50914">MANSGTYFVPSQLQGNIARIPCGHYKKRLFSFKRIRKVIHSRNKMQLLSLIVFLLVVLSVHGKAPIKPSEDAFYKLEAGFESHVPGTILKSRLIPRSKTFTLFPTFPRNIKGAYQLLYRTTDALGNATAAVTTVLIPHNADPKKLVSYQVIQDSTGLDCGFSYKIQNPITKPDIVPQIETFFMDALLQRGWYVAAPDYEGLDSMFGVGRMAGHAVLDGIRAVLSSGEFTHIDPEAKAQLWGYSGGGLASGWAAQLHSTYAPELDIVGAVLAISGILGVAKQYKEFRDHMDANLLPEKRAAFYNVSTLCYGTILQDYGFQDLKTYFTMPDYANHPSLVPAVEANQMGHLVPSMPVFAYHAQHDHVSPYEQATQVFEQWCQGGASVELLTETSEDHAQLLFAAVPEAIMFLDQRFEGKPPSKTCTKRSTGNAYLDPGALKVVRQTWAAVFKALLGIRGRKHH</sequence>
<dbReference type="InterPro" id="IPR029058">
    <property type="entry name" value="AB_hydrolase_fold"/>
</dbReference>
<dbReference type="SUPFAM" id="SSF53474">
    <property type="entry name" value="alpha/beta-Hydrolases"/>
    <property type="match status" value="1"/>
</dbReference>
<dbReference type="GO" id="GO:0016042">
    <property type="term" value="P:lipid catabolic process"/>
    <property type="evidence" value="ECO:0007669"/>
    <property type="project" value="UniProtKB-UniRule"/>
</dbReference>
<dbReference type="PANTHER" id="PTHR34853:SF5">
    <property type="entry name" value="LIP-DOMAIN-CONTAINING PROTEIN-RELATED"/>
    <property type="match status" value="1"/>
</dbReference>
<proteinExistence type="inferred from homology"/>
<evidence type="ECO:0000313" key="4">
    <source>
        <dbReference type="Proteomes" id="UP000078561"/>
    </source>
</evidence>
<evidence type="ECO:0000313" key="3">
    <source>
        <dbReference type="EMBL" id="SAM07534.1"/>
    </source>
</evidence>
<dbReference type="InParanoid" id="A0A168RXR4"/>
<comment type="similarity">
    <text evidence="2">Belongs to the AB hydrolase superfamily. Lipase family.</text>
</comment>